<dbReference type="HOGENOM" id="CLU_911577_0_0_4"/>
<protein>
    <submittedName>
        <fullName evidence="1">Uncharacterized protein</fullName>
    </submittedName>
</protein>
<organism evidence="1 2">
    <name type="scientific">Methylotenera versatilis (strain 301)</name>
    <dbReference type="NCBI Taxonomy" id="666681"/>
    <lineage>
        <taxon>Bacteria</taxon>
        <taxon>Pseudomonadati</taxon>
        <taxon>Pseudomonadota</taxon>
        <taxon>Betaproteobacteria</taxon>
        <taxon>Nitrosomonadales</taxon>
        <taxon>Methylophilaceae</taxon>
        <taxon>Methylotenera</taxon>
    </lineage>
</organism>
<evidence type="ECO:0000313" key="2">
    <source>
        <dbReference type="Proteomes" id="UP000000383"/>
    </source>
</evidence>
<reference evidence="1 2" key="2">
    <citation type="journal article" date="2011" name="J. Bacteriol.">
        <title>Genomes of three methylotrophs from a single niche uncover genetic and metabolic divergence of Methylophilaceae.</title>
        <authorList>
            <person name="Lapidus A."/>
            <person name="Clum A."/>
            <person name="Labutti K."/>
            <person name="Kaluzhnaya M.G."/>
            <person name="Lim S."/>
            <person name="Beck D.A."/>
            <person name="Glavina Del Rio T."/>
            <person name="Nolan M."/>
            <person name="Mavromatis K."/>
            <person name="Huntemann M."/>
            <person name="Lucas S."/>
            <person name="Lidstrom M.E."/>
            <person name="Ivanova N."/>
            <person name="Chistoserdova L."/>
        </authorList>
    </citation>
    <scope>NUCLEOTIDE SEQUENCE [LARGE SCALE GENOMIC DNA]</scope>
    <source>
        <strain evidence="1 2">301</strain>
    </source>
</reference>
<name>D7DKN8_METV0</name>
<reference evidence="2" key="1">
    <citation type="submission" date="2010-05" db="EMBL/GenBank/DDBJ databases">
        <title>Complete sequence of Methylotenera sp. 301.</title>
        <authorList>
            <person name="Lucas S."/>
            <person name="Copeland A."/>
            <person name="Lapidus A."/>
            <person name="Cheng J.-F."/>
            <person name="Bruce D."/>
            <person name="Goodwin L."/>
            <person name="Pitluck S."/>
            <person name="Clum A."/>
            <person name="Land M."/>
            <person name="Hauser L."/>
            <person name="Kyrpides N."/>
            <person name="Ivanova N."/>
            <person name="Chistoservova L."/>
            <person name="Kalyuzhnaya M."/>
            <person name="Woyke T."/>
        </authorList>
    </citation>
    <scope>NUCLEOTIDE SEQUENCE [LARGE SCALE GENOMIC DNA]</scope>
    <source>
        <strain evidence="2">301</strain>
    </source>
</reference>
<dbReference type="Proteomes" id="UP000000383">
    <property type="component" value="Chromosome"/>
</dbReference>
<dbReference type="RefSeq" id="WP_013148793.1">
    <property type="nucleotide sequence ID" value="NC_014207.1"/>
</dbReference>
<dbReference type="OrthoDB" id="8777622at2"/>
<proteinExistence type="predicted"/>
<dbReference type="EMBL" id="CP002056">
    <property type="protein sequence ID" value="ADI30484.1"/>
    <property type="molecule type" value="Genomic_DNA"/>
</dbReference>
<gene>
    <name evidence="1" type="ordered locus">M301_2115</name>
</gene>
<sequence>MDNILIDASQRGKGRETLSAPFSLDNNAQKSLDMMTDGFDRLTLVLQSVSIESLKSALANQIERLNIEGALRVSAELTARSIAPCFRYLQSQVHPLNNGGSIVLNTSQRRELETEGAIVIRDDELTISESVALSSGADYIMLCADLQWIVAKYPDHLTEWQRAQAIFSPMRFRKVAEYLYWGGQRTSGQIAKAMALTKYQQRECAWIQCLNVKRWKVRLFERLTIAKERIALAIRDKDKRSIKEQDATIENRSNLWLCAELAEWKPQLTANLYLMLTGQKLSRQAVANQLSKLPKVRRVDEVIAY</sequence>
<keyword evidence="2" id="KW-1185">Reference proteome</keyword>
<evidence type="ECO:0000313" key="1">
    <source>
        <dbReference type="EMBL" id="ADI30484.1"/>
    </source>
</evidence>
<accession>D7DKN8</accession>
<dbReference type="AlphaFoldDB" id="D7DKN8"/>
<dbReference type="KEGG" id="meh:M301_2115"/>